<organism evidence="9 10">
    <name type="scientific">Homarus americanus</name>
    <name type="common">American lobster</name>
    <dbReference type="NCBI Taxonomy" id="6706"/>
    <lineage>
        <taxon>Eukaryota</taxon>
        <taxon>Metazoa</taxon>
        <taxon>Ecdysozoa</taxon>
        <taxon>Arthropoda</taxon>
        <taxon>Crustacea</taxon>
        <taxon>Multicrustacea</taxon>
        <taxon>Malacostraca</taxon>
        <taxon>Eumalacostraca</taxon>
        <taxon>Eucarida</taxon>
        <taxon>Decapoda</taxon>
        <taxon>Pleocyemata</taxon>
        <taxon>Astacidea</taxon>
        <taxon>Nephropoidea</taxon>
        <taxon>Nephropidae</taxon>
        <taxon>Homarus</taxon>
    </lineage>
</organism>
<dbReference type="GO" id="GO:0005762">
    <property type="term" value="C:mitochondrial large ribosomal subunit"/>
    <property type="evidence" value="ECO:0007669"/>
    <property type="project" value="InterPro"/>
</dbReference>
<evidence type="ECO:0000256" key="6">
    <source>
        <dbReference type="ARBA" id="ARBA00023274"/>
    </source>
</evidence>
<evidence type="ECO:0000313" key="9">
    <source>
        <dbReference type="EMBL" id="KAG7173864.1"/>
    </source>
</evidence>
<evidence type="ECO:0000256" key="5">
    <source>
        <dbReference type="ARBA" id="ARBA00023128"/>
    </source>
</evidence>
<sequence>MMACLKGLSSLHRICIPRQCGQRYISTAVAPLCIQLTQVVGAEPLKKKKKLDPQLVRQKEERRKRKIEKAIRRLEKNAGQLKPVDELEVPPAILQEMNIRKRAEISITEETEESQASILKEWSNYKYQQHLAEVTLIERIIASRERALQELRQESEDLWLEAIQIDQMLLPFRVKGPVATPPIKDYNVPDGDYIDKTTKWD</sequence>
<dbReference type="PANTHER" id="PTHR13359">
    <property type="entry name" value="39S RIBOSOMAL PROTEIN L40, MITOCHONDRIAL"/>
    <property type="match status" value="1"/>
</dbReference>
<keyword evidence="5" id="KW-0496">Mitochondrion</keyword>
<comment type="subcellular location">
    <subcellularLocation>
        <location evidence="1">Mitochondrion</location>
    </subcellularLocation>
</comment>
<comment type="similarity">
    <text evidence="2">Belongs to the mitochondrion-specific ribosomal protein mL40 family.</text>
</comment>
<dbReference type="AlphaFoldDB" id="A0A8J5T816"/>
<dbReference type="InterPro" id="IPR019192">
    <property type="entry name" value="Ribosomal_mL40"/>
</dbReference>
<gene>
    <name evidence="9" type="primary">Mrpl40-L</name>
    <name evidence="9" type="ORF">Hamer_G020011</name>
</gene>
<comment type="caution">
    <text evidence="9">The sequence shown here is derived from an EMBL/GenBank/DDBJ whole genome shotgun (WGS) entry which is preliminary data.</text>
</comment>
<dbReference type="EMBL" id="JAHLQT010008712">
    <property type="protein sequence ID" value="KAG7173864.1"/>
    <property type="molecule type" value="Genomic_DNA"/>
</dbReference>
<evidence type="ECO:0000256" key="3">
    <source>
        <dbReference type="ARBA" id="ARBA00022946"/>
    </source>
</evidence>
<keyword evidence="10" id="KW-1185">Reference proteome</keyword>
<accession>A0A8J5T816</accession>
<proteinExistence type="inferred from homology"/>
<evidence type="ECO:0000256" key="1">
    <source>
        <dbReference type="ARBA" id="ARBA00004173"/>
    </source>
</evidence>
<evidence type="ECO:0000256" key="2">
    <source>
        <dbReference type="ARBA" id="ARBA00009360"/>
    </source>
</evidence>
<keyword evidence="6" id="KW-0687">Ribonucleoprotein</keyword>
<dbReference type="Pfam" id="PF09812">
    <property type="entry name" value="MRP-L28"/>
    <property type="match status" value="1"/>
</dbReference>
<keyword evidence="4 9" id="KW-0689">Ribosomal protein</keyword>
<dbReference type="FunFam" id="6.10.250.3440:FF:000001">
    <property type="entry name" value="Mitochondrial ribosomal protein L40"/>
    <property type="match status" value="1"/>
</dbReference>
<evidence type="ECO:0000256" key="7">
    <source>
        <dbReference type="ARBA" id="ARBA00035192"/>
    </source>
</evidence>
<name>A0A8J5T816_HOMAM</name>
<protein>
    <recommendedName>
        <fullName evidence="7">Large ribosomal subunit protein mL40</fullName>
    </recommendedName>
    <alternativeName>
        <fullName evidence="8">39S ribosomal protein L40, mitochondrial</fullName>
    </alternativeName>
</protein>
<dbReference type="Proteomes" id="UP000747542">
    <property type="component" value="Unassembled WGS sequence"/>
</dbReference>
<evidence type="ECO:0000256" key="4">
    <source>
        <dbReference type="ARBA" id="ARBA00022980"/>
    </source>
</evidence>
<keyword evidence="3" id="KW-0809">Transit peptide</keyword>
<evidence type="ECO:0000256" key="8">
    <source>
        <dbReference type="ARBA" id="ARBA00083752"/>
    </source>
</evidence>
<reference evidence="9" key="1">
    <citation type="journal article" date="2021" name="Sci. Adv.">
        <title>The American lobster genome reveals insights on longevity, neural, and immune adaptations.</title>
        <authorList>
            <person name="Polinski J.M."/>
            <person name="Zimin A.V."/>
            <person name="Clark K.F."/>
            <person name="Kohn A.B."/>
            <person name="Sadowski N."/>
            <person name="Timp W."/>
            <person name="Ptitsyn A."/>
            <person name="Khanna P."/>
            <person name="Romanova D.Y."/>
            <person name="Williams P."/>
            <person name="Greenwood S.J."/>
            <person name="Moroz L.L."/>
            <person name="Walt D.R."/>
            <person name="Bodnar A.G."/>
        </authorList>
    </citation>
    <scope>NUCLEOTIDE SEQUENCE</scope>
    <source>
        <strain evidence="9">GMGI-L3</strain>
    </source>
</reference>
<dbReference type="InterPro" id="IPR039145">
    <property type="entry name" value="Ribosomal_mL40_metazoa/plant"/>
</dbReference>
<evidence type="ECO:0000313" key="10">
    <source>
        <dbReference type="Proteomes" id="UP000747542"/>
    </source>
</evidence>
<dbReference type="PANTHER" id="PTHR13359:SF2">
    <property type="entry name" value="LARGE RIBOSOMAL SUBUNIT PROTEIN ML40"/>
    <property type="match status" value="1"/>
</dbReference>